<evidence type="ECO:0000313" key="4">
    <source>
        <dbReference type="EMBL" id="EKG19222.1"/>
    </source>
</evidence>
<evidence type="ECO:0000256" key="2">
    <source>
        <dbReference type="ARBA" id="ARBA00022857"/>
    </source>
</evidence>
<dbReference type="OrthoDB" id="1669814at2759"/>
<dbReference type="FunFam" id="3.40.50.720:FF:000084">
    <property type="entry name" value="Short-chain dehydrogenase reductase"/>
    <property type="match status" value="1"/>
</dbReference>
<dbReference type="PRINTS" id="PR00080">
    <property type="entry name" value="SDRFAMILY"/>
</dbReference>
<dbReference type="InterPro" id="IPR020904">
    <property type="entry name" value="Sc_DH/Rdtase_CS"/>
</dbReference>
<dbReference type="PRINTS" id="PR00081">
    <property type="entry name" value="GDHRDH"/>
</dbReference>
<dbReference type="InterPro" id="IPR036291">
    <property type="entry name" value="NAD(P)-bd_dom_sf"/>
</dbReference>
<dbReference type="Proteomes" id="UP000007129">
    <property type="component" value="Unassembled WGS sequence"/>
</dbReference>
<dbReference type="Gene3D" id="3.40.50.720">
    <property type="entry name" value="NAD(P)-binding Rossmann-like Domain"/>
    <property type="match status" value="1"/>
</dbReference>
<dbReference type="PANTHER" id="PTHR24321:SF8">
    <property type="entry name" value="ESTRADIOL 17-BETA-DEHYDROGENASE 8-RELATED"/>
    <property type="match status" value="1"/>
</dbReference>
<dbReference type="InParanoid" id="K2S2H0"/>
<dbReference type="VEuPathDB" id="FungiDB:MPH_03482"/>
<gene>
    <name evidence="4" type="ORF">MPH_03482</name>
</gene>
<dbReference type="HOGENOM" id="CLU_010194_1_0_1"/>
<comment type="caution">
    <text evidence="4">The sequence shown here is derived from an EMBL/GenBank/DDBJ whole genome shotgun (WGS) entry which is preliminary data.</text>
</comment>
<dbReference type="STRING" id="1126212.K2S2H0"/>
<evidence type="ECO:0000256" key="1">
    <source>
        <dbReference type="ARBA" id="ARBA00006484"/>
    </source>
</evidence>
<name>K2S2H0_MACPH</name>
<keyword evidence="2" id="KW-0521">NADP</keyword>
<dbReference type="AlphaFoldDB" id="K2S2H0"/>
<evidence type="ECO:0000313" key="5">
    <source>
        <dbReference type="Proteomes" id="UP000007129"/>
    </source>
</evidence>
<organism evidence="4 5">
    <name type="scientific">Macrophomina phaseolina (strain MS6)</name>
    <name type="common">Charcoal rot fungus</name>
    <dbReference type="NCBI Taxonomy" id="1126212"/>
    <lineage>
        <taxon>Eukaryota</taxon>
        <taxon>Fungi</taxon>
        <taxon>Dikarya</taxon>
        <taxon>Ascomycota</taxon>
        <taxon>Pezizomycotina</taxon>
        <taxon>Dothideomycetes</taxon>
        <taxon>Dothideomycetes incertae sedis</taxon>
        <taxon>Botryosphaeriales</taxon>
        <taxon>Botryosphaeriaceae</taxon>
        <taxon>Macrophomina</taxon>
    </lineage>
</organism>
<comment type="similarity">
    <text evidence="1">Belongs to the short-chain dehydrogenases/reductases (SDR) family.</text>
</comment>
<keyword evidence="3" id="KW-0560">Oxidoreductase</keyword>
<dbReference type="InterPro" id="IPR002347">
    <property type="entry name" value="SDR_fam"/>
</dbReference>
<evidence type="ECO:0000256" key="3">
    <source>
        <dbReference type="ARBA" id="ARBA00023002"/>
    </source>
</evidence>
<dbReference type="Pfam" id="PF13561">
    <property type="entry name" value="adh_short_C2"/>
    <property type="match status" value="1"/>
</dbReference>
<dbReference type="PROSITE" id="PS00061">
    <property type="entry name" value="ADH_SHORT"/>
    <property type="match status" value="1"/>
</dbReference>
<proteinExistence type="inferred from homology"/>
<sequence>MDGKVIAVTGGAQGIGFETAKLLVSRGAKVSIGDLDQAKLDNAEEHFRATGNHGSVRLQKLNVTDSKQVDGWIKDTVQWAGKLNAAVNAAGINCSESGQPTLAETSDERWDMLLQVNLSGMFYCLRSELNNIEDGGAIVCIASVQGLMGFATSAAYSATKHGVVGLVRSAAKENGERNVRVNAVAPGAIDTRMVLDAHRTDIRTPIKRIGRPEEVASLISFLLSDDAGFITGATYSIDGGWAC</sequence>
<dbReference type="eggNOG" id="KOG1200">
    <property type="taxonomic scope" value="Eukaryota"/>
</dbReference>
<reference evidence="4 5" key="1">
    <citation type="journal article" date="2012" name="BMC Genomics">
        <title>Tools to kill: Genome of one of the most destructive plant pathogenic fungi Macrophomina phaseolina.</title>
        <authorList>
            <person name="Islam M.S."/>
            <person name="Haque M.S."/>
            <person name="Islam M.M."/>
            <person name="Emdad E.M."/>
            <person name="Halim A."/>
            <person name="Hossen Q.M.M."/>
            <person name="Hossain M.Z."/>
            <person name="Ahmed B."/>
            <person name="Rahim S."/>
            <person name="Rahman M.S."/>
            <person name="Alam M.M."/>
            <person name="Hou S."/>
            <person name="Wan X."/>
            <person name="Saito J.A."/>
            <person name="Alam M."/>
        </authorList>
    </citation>
    <scope>NUCLEOTIDE SEQUENCE [LARGE SCALE GENOMIC DNA]</scope>
    <source>
        <strain evidence="4 5">MS6</strain>
    </source>
</reference>
<dbReference type="SUPFAM" id="SSF51735">
    <property type="entry name" value="NAD(P)-binding Rossmann-fold domains"/>
    <property type="match status" value="1"/>
</dbReference>
<protein>
    <submittedName>
        <fullName evidence="4">Short-chain dehydrogenase/reductase SDR</fullName>
    </submittedName>
</protein>
<dbReference type="GO" id="GO:0016491">
    <property type="term" value="F:oxidoreductase activity"/>
    <property type="evidence" value="ECO:0007669"/>
    <property type="project" value="UniProtKB-KW"/>
</dbReference>
<dbReference type="EMBL" id="AHHD01000164">
    <property type="protein sequence ID" value="EKG19222.1"/>
    <property type="molecule type" value="Genomic_DNA"/>
</dbReference>
<accession>K2S2H0</accession>
<dbReference type="PANTHER" id="PTHR24321">
    <property type="entry name" value="DEHYDROGENASES, SHORT CHAIN"/>
    <property type="match status" value="1"/>
</dbReference>